<organism evidence="3 4">
    <name type="scientific">Hominibacterium faecale</name>
    <dbReference type="NCBI Taxonomy" id="2839743"/>
    <lineage>
        <taxon>Bacteria</taxon>
        <taxon>Bacillati</taxon>
        <taxon>Bacillota</taxon>
        <taxon>Clostridia</taxon>
        <taxon>Peptostreptococcales</taxon>
        <taxon>Anaerovoracaceae</taxon>
        <taxon>Hominibacterium</taxon>
    </lineage>
</organism>
<name>A0A9J6QYB9_9FIRM</name>
<dbReference type="Pfam" id="PF17289">
    <property type="entry name" value="Terminase_6C"/>
    <property type="match status" value="1"/>
</dbReference>
<comment type="caution">
    <text evidence="3">The sequence shown here is derived from an EMBL/GenBank/DDBJ whole genome shotgun (WGS) entry which is preliminary data.</text>
</comment>
<proteinExistence type="predicted"/>
<dbReference type="InterPro" id="IPR027417">
    <property type="entry name" value="P-loop_NTPase"/>
</dbReference>
<keyword evidence="1" id="KW-1188">Viral release from host cell</keyword>
<dbReference type="Pfam" id="PF03237">
    <property type="entry name" value="Terminase_6N"/>
    <property type="match status" value="1"/>
</dbReference>
<evidence type="ECO:0000313" key="3">
    <source>
        <dbReference type="EMBL" id="MCU7380502.1"/>
    </source>
</evidence>
<feature type="domain" description="Terminase large subunit gp17-like C-terminal" evidence="2">
    <location>
        <begin position="296"/>
        <end position="455"/>
    </location>
</feature>
<dbReference type="RefSeq" id="WP_269478752.1">
    <property type="nucleotide sequence ID" value="NZ_JAOSHN010000010.1"/>
</dbReference>
<keyword evidence="4" id="KW-1185">Reference proteome</keyword>
<dbReference type="InterPro" id="IPR006517">
    <property type="entry name" value="Phage_terminase_lsu-like_C"/>
</dbReference>
<sequence>MDQIRPQPRQEDFLKSSADIVIFGGAAGGGKTWSLLYEPLRHVDVPRFGAVIFRRNTNQIMNEGGMYDASQELYRKYPGAVPKKTPAPAWTFPSGAKVSFRHLERDDSVYKWQGTEICLLEFDELTHFSEKMFFYMLSRNRSTCGVRPYVRATCNPDADSWVAGFISWWVDQDTGYAIPERSGQIRYMGRINEQIYWGDTVGEVVEHAKGADPDAELDTEDIKSVTFILSTIEDNQILLKSDPGYMANLKALTKVERERLLKGNWKIKAARGLYFPRNKVNLISELPNDIVRWVRAWDLAATEDKKNTSPEDGPAYTAGIMIGCRRNGRFVIADVINRRMDSSSVRQTVLNTAKLDKAKYGRKVRIRMNQDPGQAGKEQAENYLKLLSGFSVHIIPETGSKETRAEPLSAQWIGPEGSETGFVDVLIAPWTEEYLGQLESFPESKFKDMVDASATGFLELQSITPSSAPPKKTALNKESYFNR</sequence>
<dbReference type="NCBIfam" id="TIGR01630">
    <property type="entry name" value="psiM2_ORF9"/>
    <property type="match status" value="1"/>
</dbReference>
<evidence type="ECO:0000313" key="4">
    <source>
        <dbReference type="Proteomes" id="UP001065549"/>
    </source>
</evidence>
<protein>
    <submittedName>
        <fullName evidence="3">Phage terminase large subunit</fullName>
    </submittedName>
</protein>
<dbReference type="EMBL" id="JAOSHN010000010">
    <property type="protein sequence ID" value="MCU7380502.1"/>
    <property type="molecule type" value="Genomic_DNA"/>
</dbReference>
<dbReference type="InterPro" id="IPR035421">
    <property type="entry name" value="Terminase_6C"/>
</dbReference>
<dbReference type="Proteomes" id="UP001065549">
    <property type="component" value="Unassembled WGS sequence"/>
</dbReference>
<evidence type="ECO:0000256" key="1">
    <source>
        <dbReference type="ARBA" id="ARBA00022612"/>
    </source>
</evidence>
<dbReference type="Gene3D" id="3.40.50.300">
    <property type="entry name" value="P-loop containing nucleotide triphosphate hydrolases"/>
    <property type="match status" value="1"/>
</dbReference>
<reference evidence="3" key="1">
    <citation type="submission" date="2022-09" db="EMBL/GenBank/DDBJ databases">
        <title>Culturomic study of gut microbiota in children with autism spectrum disorder.</title>
        <authorList>
            <person name="Efimov B.A."/>
            <person name="Chaplin A.V."/>
            <person name="Sokolova S.R."/>
            <person name="Pikina A.P."/>
            <person name="Korzhanova M."/>
            <person name="Belova V."/>
            <person name="Korostin D."/>
        </authorList>
    </citation>
    <scope>NUCLEOTIDE SEQUENCE</scope>
    <source>
        <strain evidence="3">ASD5510</strain>
    </source>
</reference>
<gene>
    <name evidence="3" type="primary">terL</name>
    <name evidence="3" type="ORF">OBO34_19505</name>
</gene>
<accession>A0A9J6QYB9</accession>
<evidence type="ECO:0000259" key="2">
    <source>
        <dbReference type="Pfam" id="PF17289"/>
    </source>
</evidence>
<dbReference type="AlphaFoldDB" id="A0A9J6QYB9"/>